<evidence type="ECO:0008006" key="4">
    <source>
        <dbReference type="Google" id="ProtNLM"/>
    </source>
</evidence>
<feature type="region of interest" description="Disordered" evidence="1">
    <location>
        <begin position="207"/>
        <end position="227"/>
    </location>
</feature>
<name>A0ABZ0HZE1_9HYPH</name>
<gene>
    <name evidence="2" type="ORF">RZS28_18850</name>
</gene>
<proteinExistence type="predicted"/>
<evidence type="ECO:0000256" key="1">
    <source>
        <dbReference type="SAM" id="MobiDB-lite"/>
    </source>
</evidence>
<keyword evidence="3" id="KW-1185">Reference proteome</keyword>
<evidence type="ECO:0000313" key="2">
    <source>
        <dbReference type="EMBL" id="WOJ91789.1"/>
    </source>
</evidence>
<organism evidence="2 3">
    <name type="scientific">Methylocapsa polymorpha</name>
    <dbReference type="NCBI Taxonomy" id="3080828"/>
    <lineage>
        <taxon>Bacteria</taxon>
        <taxon>Pseudomonadati</taxon>
        <taxon>Pseudomonadota</taxon>
        <taxon>Alphaproteobacteria</taxon>
        <taxon>Hyphomicrobiales</taxon>
        <taxon>Beijerinckiaceae</taxon>
        <taxon>Methylocapsa</taxon>
    </lineage>
</organism>
<evidence type="ECO:0000313" key="3">
    <source>
        <dbReference type="Proteomes" id="UP001626536"/>
    </source>
</evidence>
<reference evidence="2 3" key="1">
    <citation type="submission" date="2023-10" db="EMBL/GenBank/DDBJ databases">
        <title>Novel methanotroph of the genus Methylocapsa from a subarctic wetland.</title>
        <authorList>
            <person name="Belova S.E."/>
            <person name="Oshkin I.Y."/>
            <person name="Miroshnikov K."/>
            <person name="Dedysh S.N."/>
        </authorList>
    </citation>
    <scope>NUCLEOTIDE SEQUENCE [LARGE SCALE GENOMIC DNA]</scope>
    <source>
        <strain evidence="2 3">RX1</strain>
        <plasmid evidence="2 3">pRX1</plasmid>
    </source>
</reference>
<sequence length="412" mass="44564">MSQTPHCGDQSNPVWDGLFRVTVSAAVTPFDHVLAGMIGAGLGITALCLYLECARIGLFERVATLGLQTPSDRPLRRGGGRNPWTTEDVQRFIRWWMAGVHVRSIAEGLGRSPGAIYGKRRRLGLPQRDRRQLTYRSLDELLRGLASKTVASPEELPGEGGGEHSVNWDAAAATQTASKVINTGGAARAAEPPFSFEAEAASSPLASGAADLARSTDHSERGGGAALQASIPDELSVDDADLIVDFSRAKGNWRIPELKPTPQIAKKAVAVDDPSAPGRKSQPHVGPSIKWTAARDKNLTERAFAMQSVAGIARDLDLRPGQISCRMRTLGLGEARSFLRRSAKVRYLADYDANSTASNISLSRYYLRECCITRTMFWAQRGSGQTMRPDVRNSKRYAKARQARNVAAAIAA</sequence>
<accession>A0ABZ0HZE1</accession>
<geneLocation type="plasmid" evidence="2 3">
    <name>pRX1</name>
</geneLocation>
<dbReference type="RefSeq" id="WP_318655215.1">
    <property type="nucleotide sequence ID" value="NZ_CP136863.1"/>
</dbReference>
<protein>
    <recommendedName>
        <fullName evidence="4">HTH araC/xylS-type domain-containing protein</fullName>
    </recommendedName>
</protein>
<keyword evidence="2" id="KW-0614">Plasmid</keyword>
<dbReference type="Proteomes" id="UP001626536">
    <property type="component" value="Plasmid pRX1"/>
</dbReference>
<dbReference type="EMBL" id="CP136863">
    <property type="protein sequence ID" value="WOJ91789.1"/>
    <property type="molecule type" value="Genomic_DNA"/>
</dbReference>